<name>K1RSG0_9ZZZZ</name>
<dbReference type="AlphaFoldDB" id="K1RSG0"/>
<feature type="non-terminal residue" evidence="1">
    <location>
        <position position="31"/>
    </location>
</feature>
<gene>
    <name evidence="1" type="ORF">OBE_17485</name>
</gene>
<organism evidence="1">
    <name type="scientific">human gut metagenome</name>
    <dbReference type="NCBI Taxonomy" id="408170"/>
    <lineage>
        <taxon>unclassified sequences</taxon>
        <taxon>metagenomes</taxon>
        <taxon>organismal metagenomes</taxon>
    </lineage>
</organism>
<accession>K1RSG0</accession>
<dbReference type="EMBL" id="AJWZ01011667">
    <property type="protein sequence ID" value="EKC44430.1"/>
    <property type="molecule type" value="Genomic_DNA"/>
</dbReference>
<comment type="caution">
    <text evidence="1">The sequence shown here is derived from an EMBL/GenBank/DDBJ whole genome shotgun (WGS) entry which is preliminary data.</text>
</comment>
<reference evidence="1" key="1">
    <citation type="journal article" date="2013" name="Environ. Microbiol.">
        <title>Microbiota from the distal guts of lean and obese adolescents exhibit partial functional redundancy besides clear differences in community structure.</title>
        <authorList>
            <person name="Ferrer M."/>
            <person name="Ruiz A."/>
            <person name="Lanza F."/>
            <person name="Haange S.B."/>
            <person name="Oberbach A."/>
            <person name="Till H."/>
            <person name="Bargiela R."/>
            <person name="Campoy C."/>
            <person name="Segura M.T."/>
            <person name="Richter M."/>
            <person name="von Bergen M."/>
            <person name="Seifert J."/>
            <person name="Suarez A."/>
        </authorList>
    </citation>
    <scope>NUCLEOTIDE SEQUENCE</scope>
</reference>
<sequence length="31" mass="3231">MRAVPQDKDASTLVGINVNKIITLTFAIGSG</sequence>
<protein>
    <submittedName>
        <fullName evidence="1">Uncharacterized protein</fullName>
    </submittedName>
</protein>
<proteinExistence type="predicted"/>
<evidence type="ECO:0000313" key="1">
    <source>
        <dbReference type="EMBL" id="EKC44430.1"/>
    </source>
</evidence>